<feature type="non-terminal residue" evidence="3">
    <location>
        <position position="278"/>
    </location>
</feature>
<evidence type="ECO:0000259" key="2">
    <source>
        <dbReference type="PROSITE" id="PS50112"/>
    </source>
</evidence>
<evidence type="ECO:0000256" key="1">
    <source>
        <dbReference type="SAM" id="Phobius"/>
    </source>
</evidence>
<feature type="transmembrane region" description="Helical" evidence="1">
    <location>
        <begin position="161"/>
        <end position="181"/>
    </location>
</feature>
<feature type="transmembrane region" description="Helical" evidence="1">
    <location>
        <begin position="59"/>
        <end position="78"/>
    </location>
</feature>
<dbReference type="SUPFAM" id="SSF55785">
    <property type="entry name" value="PYP-like sensor domain (PAS domain)"/>
    <property type="match status" value="1"/>
</dbReference>
<dbReference type="InterPro" id="IPR035965">
    <property type="entry name" value="PAS-like_dom_sf"/>
</dbReference>
<dbReference type="EMBL" id="UOFJ01000162">
    <property type="protein sequence ID" value="VAW65016.1"/>
    <property type="molecule type" value="Genomic_DNA"/>
</dbReference>
<dbReference type="Gene3D" id="3.30.450.20">
    <property type="entry name" value="PAS domain"/>
    <property type="match status" value="1"/>
</dbReference>
<keyword evidence="1" id="KW-0472">Membrane</keyword>
<feature type="transmembrane region" description="Helical" evidence="1">
    <location>
        <begin position="30"/>
        <end position="47"/>
    </location>
</feature>
<dbReference type="PROSITE" id="PS50112">
    <property type="entry name" value="PAS"/>
    <property type="match status" value="1"/>
</dbReference>
<keyword evidence="1" id="KW-0812">Transmembrane</keyword>
<accession>A0A3B0Y9J2</accession>
<dbReference type="Pfam" id="PF13188">
    <property type="entry name" value="PAS_8"/>
    <property type="match status" value="1"/>
</dbReference>
<dbReference type="Pfam" id="PF25323">
    <property type="entry name" value="6TM_PilS"/>
    <property type="match status" value="1"/>
</dbReference>
<reference evidence="3" key="1">
    <citation type="submission" date="2018-06" db="EMBL/GenBank/DDBJ databases">
        <authorList>
            <person name="Zhirakovskaya E."/>
        </authorList>
    </citation>
    <scope>NUCLEOTIDE SEQUENCE</scope>
</reference>
<proteinExistence type="predicted"/>
<organism evidence="3">
    <name type="scientific">hydrothermal vent metagenome</name>
    <dbReference type="NCBI Taxonomy" id="652676"/>
    <lineage>
        <taxon>unclassified sequences</taxon>
        <taxon>metagenomes</taxon>
        <taxon>ecological metagenomes</taxon>
    </lineage>
</organism>
<keyword evidence="1" id="KW-1133">Transmembrane helix</keyword>
<protein>
    <recommendedName>
        <fullName evidence="2">PAS domain-containing protein</fullName>
    </recommendedName>
</protein>
<dbReference type="InterPro" id="IPR000014">
    <property type="entry name" value="PAS"/>
</dbReference>
<dbReference type="SMART" id="SM00091">
    <property type="entry name" value="PAS"/>
    <property type="match status" value="1"/>
</dbReference>
<evidence type="ECO:0000313" key="3">
    <source>
        <dbReference type="EMBL" id="VAW65016.1"/>
    </source>
</evidence>
<gene>
    <name evidence="3" type="ORF">MNBD_GAMMA10-1887</name>
</gene>
<dbReference type="AlphaFoldDB" id="A0A3B0Y9J2"/>
<feature type="domain" description="PAS" evidence="2">
    <location>
        <begin position="212"/>
        <end position="241"/>
    </location>
</feature>
<sequence>MSSHTTEHLKPPAYNPARAKHTWGPLSQLNYYRLIMAGGFLSAFFNSDWISFPGSQNPQAYLTTNLIMLLSSLLFIAMRIRQKPDFETQVIISNASDIFLITLLSHYSGGLSSPFSILLIINITATGTFLRDRDSFLFAAVASLAVLGEQTYSIMQGTSNTAGYALSGLLGLVFFGITYLASVLSRRMRESELQVSERETDIINLQTLNNDIIQNMRTGIIVVDQQGHIRMANSSAESLLGNIPLQHTPPLKDIFAALDVRFREWQDQPGLHHKPIRQ</sequence>
<name>A0A3B0Y9J2_9ZZZZ</name>